<feature type="transmembrane region" description="Helical" evidence="1">
    <location>
        <begin position="122"/>
        <end position="141"/>
    </location>
</feature>
<feature type="transmembrane region" description="Helical" evidence="1">
    <location>
        <begin position="62"/>
        <end position="78"/>
    </location>
</feature>
<keyword evidence="1" id="KW-0812">Transmembrane</keyword>
<dbReference type="Gene3D" id="3.30.70.270">
    <property type="match status" value="1"/>
</dbReference>
<dbReference type="PANTHER" id="PTHR46663:SF2">
    <property type="entry name" value="GGDEF DOMAIN-CONTAINING PROTEIN"/>
    <property type="match status" value="1"/>
</dbReference>
<keyword evidence="1" id="KW-0472">Membrane</keyword>
<protein>
    <recommendedName>
        <fullName evidence="2">GGDEF domain-containing protein</fullName>
    </recommendedName>
</protein>
<dbReference type="SMART" id="SM00267">
    <property type="entry name" value="GGDEF"/>
    <property type="match status" value="1"/>
</dbReference>
<organism evidence="3">
    <name type="scientific">bioreactor metagenome</name>
    <dbReference type="NCBI Taxonomy" id="1076179"/>
    <lineage>
        <taxon>unclassified sequences</taxon>
        <taxon>metagenomes</taxon>
        <taxon>ecological metagenomes</taxon>
    </lineage>
</organism>
<comment type="caution">
    <text evidence="3">The sequence shown here is derived from an EMBL/GenBank/DDBJ whole genome shotgun (WGS) entry which is preliminary data.</text>
</comment>
<dbReference type="InterPro" id="IPR000160">
    <property type="entry name" value="GGDEF_dom"/>
</dbReference>
<feature type="transmembrane region" description="Helical" evidence="1">
    <location>
        <begin position="153"/>
        <end position="171"/>
    </location>
</feature>
<proteinExistence type="predicted"/>
<feature type="transmembrane region" description="Helical" evidence="1">
    <location>
        <begin position="183"/>
        <end position="204"/>
    </location>
</feature>
<dbReference type="NCBIfam" id="TIGR00254">
    <property type="entry name" value="GGDEF"/>
    <property type="match status" value="1"/>
</dbReference>
<evidence type="ECO:0000259" key="2">
    <source>
        <dbReference type="PROSITE" id="PS50887"/>
    </source>
</evidence>
<dbReference type="EMBL" id="VSSQ01026965">
    <property type="protein sequence ID" value="MPM75938.1"/>
    <property type="molecule type" value="Genomic_DNA"/>
</dbReference>
<feature type="domain" description="GGDEF" evidence="2">
    <location>
        <begin position="268"/>
        <end position="401"/>
    </location>
</feature>
<reference evidence="3" key="1">
    <citation type="submission" date="2019-08" db="EMBL/GenBank/DDBJ databases">
        <authorList>
            <person name="Kucharzyk K."/>
            <person name="Murdoch R.W."/>
            <person name="Higgins S."/>
            <person name="Loffler F."/>
        </authorList>
    </citation>
    <scope>NUCLEOTIDE SEQUENCE</scope>
</reference>
<evidence type="ECO:0000256" key="1">
    <source>
        <dbReference type="SAM" id="Phobius"/>
    </source>
</evidence>
<dbReference type="PROSITE" id="PS50887">
    <property type="entry name" value="GGDEF"/>
    <property type="match status" value="1"/>
</dbReference>
<feature type="transmembrane region" description="Helical" evidence="1">
    <location>
        <begin position="37"/>
        <end position="56"/>
    </location>
</feature>
<dbReference type="SUPFAM" id="SSF55073">
    <property type="entry name" value="Nucleotide cyclase"/>
    <property type="match status" value="1"/>
</dbReference>
<name>A0A645CGB5_9ZZZZ</name>
<keyword evidence="1" id="KW-1133">Transmembrane helix</keyword>
<feature type="transmembrane region" description="Helical" evidence="1">
    <location>
        <begin position="6"/>
        <end position="25"/>
    </location>
</feature>
<dbReference type="FunFam" id="3.30.70.270:FF:000001">
    <property type="entry name" value="Diguanylate cyclase domain protein"/>
    <property type="match status" value="1"/>
</dbReference>
<dbReference type="InterPro" id="IPR052163">
    <property type="entry name" value="DGC-Regulatory_Protein"/>
</dbReference>
<accession>A0A645CGB5</accession>
<sequence>MKILLPDFLRGLVSSIMYMLLLFTLTKSKLAGRRKTILFMTLAFATNIGSAIWFYIQGDLTGLSRFTLLLFIVVAIILKPLTKLSIMQWSFTFLTSVNIAMMIIALSFYLGRLFPTPEYPHIVFRFVLYLLVIHLFKRYFLNAYQSVVKNWPSFSILMMFIFLNLAYYFFVTDDIKLSLDQNRLPILLLTALSLAAYGTIFYSLNKLASLYALEKENQKIHEESGRLQAAALELERYAKFDMLTNLPNRRFFFEHLEALVAKQVKEIRISAVLFIDLDEFKAINDTYGHDVGDAVLIAVGNRLSRCVRETDFVARLGGDEFAVVLHDIEEREHVKNLAQRMHAAILEDIQVGTQICTVNASIGVAFITESEKNSEALLRNADAAMYEIKRKGKGGVCMFGDCQAQN</sequence>
<dbReference type="PANTHER" id="PTHR46663">
    <property type="entry name" value="DIGUANYLATE CYCLASE DGCT-RELATED"/>
    <property type="match status" value="1"/>
</dbReference>
<dbReference type="CDD" id="cd01949">
    <property type="entry name" value="GGDEF"/>
    <property type="match status" value="1"/>
</dbReference>
<feature type="transmembrane region" description="Helical" evidence="1">
    <location>
        <begin position="90"/>
        <end position="110"/>
    </location>
</feature>
<dbReference type="Pfam" id="PF00990">
    <property type="entry name" value="GGDEF"/>
    <property type="match status" value="1"/>
</dbReference>
<dbReference type="InterPro" id="IPR043128">
    <property type="entry name" value="Rev_trsase/Diguanyl_cyclase"/>
</dbReference>
<dbReference type="InterPro" id="IPR029787">
    <property type="entry name" value="Nucleotide_cyclase"/>
</dbReference>
<evidence type="ECO:0000313" key="3">
    <source>
        <dbReference type="EMBL" id="MPM75938.1"/>
    </source>
</evidence>
<dbReference type="AlphaFoldDB" id="A0A645CGB5"/>
<gene>
    <name evidence="3" type="ORF">SDC9_122933</name>
</gene>